<gene>
    <name evidence="2" type="ORF">PV399_22355</name>
    <name evidence="3" type="ORF">PV666_20910</name>
</gene>
<feature type="signal peptide" evidence="1">
    <location>
        <begin position="1"/>
        <end position="24"/>
    </location>
</feature>
<evidence type="ECO:0000256" key="1">
    <source>
        <dbReference type="SAM" id="SignalP"/>
    </source>
</evidence>
<protein>
    <recommendedName>
        <fullName evidence="6">DUF5602 domain-containing protein</fullName>
    </recommendedName>
</protein>
<feature type="chain" id="PRO_5042844962" description="DUF5602 domain-containing protein" evidence="1">
    <location>
        <begin position="25"/>
        <end position="325"/>
    </location>
</feature>
<evidence type="ECO:0000313" key="2">
    <source>
        <dbReference type="EMBL" id="MDX2962431.1"/>
    </source>
</evidence>
<organism evidence="2 5">
    <name type="scientific">Streptomyces acidiscabies</name>
    <dbReference type="NCBI Taxonomy" id="42234"/>
    <lineage>
        <taxon>Bacteria</taxon>
        <taxon>Bacillati</taxon>
        <taxon>Actinomycetota</taxon>
        <taxon>Actinomycetes</taxon>
        <taxon>Kitasatosporales</taxon>
        <taxon>Streptomycetaceae</taxon>
        <taxon>Streptomyces</taxon>
    </lineage>
</organism>
<dbReference type="AlphaFoldDB" id="A0AAP6BCX1"/>
<keyword evidence="4" id="KW-1185">Reference proteome</keyword>
<evidence type="ECO:0000313" key="3">
    <source>
        <dbReference type="EMBL" id="MDX3020329.1"/>
    </source>
</evidence>
<dbReference type="InterPro" id="IPR033786">
    <property type="entry name" value="TTHB210-like"/>
</dbReference>
<comment type="caution">
    <text evidence="2">The sequence shown here is derived from an EMBL/GenBank/DDBJ whole genome shotgun (WGS) entry which is preliminary data.</text>
</comment>
<reference evidence="2 4" key="1">
    <citation type="journal article" date="2023" name="Microb. Genom.">
        <title>Mesoterricola silvestris gen. nov., sp. nov., Mesoterricola sediminis sp. nov., Geothrix oryzae sp. nov., Geothrix edaphica sp. nov., Geothrix rubra sp. nov., and Geothrix limicola sp. nov., six novel members of Acidobacteriota isolated from soils.</title>
        <authorList>
            <person name="Weisberg A.J."/>
            <person name="Pearce E."/>
            <person name="Kramer C.G."/>
            <person name="Chang J.H."/>
            <person name="Clarke C.R."/>
        </authorList>
    </citation>
    <scope>NUCLEOTIDE SEQUENCE</scope>
    <source>
        <strain evidence="3 4">NB05-1H</strain>
        <strain evidence="2">NRRL_B-16521</strain>
    </source>
</reference>
<proteinExistence type="predicted"/>
<dbReference type="GeneID" id="69805502"/>
<evidence type="ECO:0008006" key="6">
    <source>
        <dbReference type="Google" id="ProtNLM"/>
    </source>
</evidence>
<dbReference type="Proteomes" id="UP001282288">
    <property type="component" value="Unassembled WGS sequence"/>
</dbReference>
<evidence type="ECO:0000313" key="4">
    <source>
        <dbReference type="Proteomes" id="UP001272987"/>
    </source>
</evidence>
<name>A0AAP6BCX1_9ACTN</name>
<evidence type="ECO:0000313" key="5">
    <source>
        <dbReference type="Proteomes" id="UP001282288"/>
    </source>
</evidence>
<accession>A0AAP6BCX1</accession>
<dbReference type="RefSeq" id="WP_010350086.1">
    <property type="nucleotide sequence ID" value="NZ_BCMK01000068.1"/>
</dbReference>
<dbReference type="Proteomes" id="UP001272987">
    <property type="component" value="Unassembled WGS sequence"/>
</dbReference>
<dbReference type="CDD" id="cd11669">
    <property type="entry name" value="TTHB210-like"/>
    <property type="match status" value="1"/>
</dbReference>
<keyword evidence="1" id="KW-0732">Signal</keyword>
<sequence length="325" mass="35387">MARTGRRTRIVLAVAILAAFLTGAAGESERVPVCLVPPGNPDTERTVSVPAKSLPALLRTTASYAGPCAVYGRAVPLGDGVLRAYVQQVGARPVAVGVAFPASVLRGLPTAVSDGKHCFDKDGNGSTDLHTECSVGHEKVLELPAGAGPFAWELVNWNPQGHIPKGVYDTPHFDFHFYIQPLAERNAIRPGPCPALTDCADYARAKKPVPSRYLAPDFMDVDAVEPAMGNHLLDARAPELNGGPFTRTWIYGTYDGEITFYEAMIAKSWLEGLRGARADDTCTPFRQPKAWRESGWYPTKYCAEYRKNRKEYAVSLADFVYRNGS</sequence>
<dbReference type="EMBL" id="JARAWC010000016">
    <property type="protein sequence ID" value="MDX2962431.1"/>
    <property type="molecule type" value="Genomic_DNA"/>
</dbReference>
<dbReference type="EMBL" id="JARAWP010000012">
    <property type="protein sequence ID" value="MDX3020329.1"/>
    <property type="molecule type" value="Genomic_DNA"/>
</dbReference>